<dbReference type="PROSITE" id="PS50937">
    <property type="entry name" value="HTH_MERR_2"/>
    <property type="match status" value="1"/>
</dbReference>
<dbReference type="InterPro" id="IPR047057">
    <property type="entry name" value="MerR_fam"/>
</dbReference>
<dbReference type="CDD" id="cd01104">
    <property type="entry name" value="HTH_MlrA-CarA"/>
    <property type="match status" value="1"/>
</dbReference>
<dbReference type="Proteomes" id="UP000014463">
    <property type="component" value="Unassembled WGS sequence"/>
</dbReference>
<keyword evidence="6" id="KW-1185">Reference proteome</keyword>
<organism evidence="5 6">
    <name type="scientific">Litchfieldella anticariensis (strain DSM 16096 / CECT 5854 / CIP 108499 / LMG 22089 / FP35)</name>
    <name type="common">Halomonas anticariensis</name>
    <dbReference type="NCBI Taxonomy" id="1121939"/>
    <lineage>
        <taxon>Bacteria</taxon>
        <taxon>Pseudomonadati</taxon>
        <taxon>Pseudomonadota</taxon>
        <taxon>Gammaproteobacteria</taxon>
        <taxon>Oceanospirillales</taxon>
        <taxon>Halomonadaceae</taxon>
        <taxon>Litchfieldella</taxon>
    </lineage>
</organism>
<evidence type="ECO:0000259" key="4">
    <source>
        <dbReference type="PROSITE" id="PS50937"/>
    </source>
</evidence>
<evidence type="ECO:0000256" key="3">
    <source>
        <dbReference type="ARBA" id="ARBA00023163"/>
    </source>
</evidence>
<keyword evidence="3" id="KW-0804">Transcription</keyword>
<name>S2KX21_LITA3</name>
<sequence length="330" mass="37117">MIRLLVESGITDTTQHLPQNPQEATVRMSDNATHPTNAPLYPIREVSRLTGVNPVTLRAWERRYSLIRPQRTPKGHRLYASDDIERIEHILQWLNRGVPVSQVRELLDQPHVAETPDPIAGDWPSQRYQLVAAVESLDLSRLDALFNQCMALYPVETCLSELFKPLVDELEERWDSHLGAALQRRTLEAFLRTRTGTRLYHANLVNPGPVLLIGRLPEDQGMLWSLLIALAASQARYRVHFFDAPLPFSELPLAVERFKAAALLLCSGQAERADMIRRQLPRLADQLDVPVGLCGPVARIRQHDLQDSQVAILGDDPPKAITKLASLISA</sequence>
<dbReference type="PATRIC" id="fig|1121939.11.peg.4621"/>
<evidence type="ECO:0000313" key="5">
    <source>
        <dbReference type="EMBL" id="EPB99978.1"/>
    </source>
</evidence>
<dbReference type="PANTHER" id="PTHR30204">
    <property type="entry name" value="REDOX-CYCLING DRUG-SENSING TRANSCRIPTIONAL ACTIVATOR SOXR"/>
    <property type="match status" value="1"/>
</dbReference>
<protein>
    <recommendedName>
        <fullName evidence="4">HTH merR-type domain-containing protein</fullName>
    </recommendedName>
</protein>
<dbReference type="PANTHER" id="PTHR30204:SF67">
    <property type="entry name" value="HTH-TYPE TRANSCRIPTIONAL REGULATOR MLRA-RELATED"/>
    <property type="match status" value="1"/>
</dbReference>
<dbReference type="InterPro" id="IPR009061">
    <property type="entry name" value="DNA-bd_dom_put_sf"/>
</dbReference>
<dbReference type="GO" id="GO:0003677">
    <property type="term" value="F:DNA binding"/>
    <property type="evidence" value="ECO:0007669"/>
    <property type="project" value="UniProtKB-KW"/>
</dbReference>
<accession>S2KX21</accession>
<keyword evidence="1" id="KW-0805">Transcription regulation</keyword>
<evidence type="ECO:0000256" key="1">
    <source>
        <dbReference type="ARBA" id="ARBA00023015"/>
    </source>
</evidence>
<evidence type="ECO:0000313" key="6">
    <source>
        <dbReference type="Proteomes" id="UP000014463"/>
    </source>
</evidence>
<dbReference type="eggNOG" id="COG0789">
    <property type="taxonomic scope" value="Bacteria"/>
</dbReference>
<comment type="caution">
    <text evidence="5">The sequence shown here is derived from an EMBL/GenBank/DDBJ whole genome shotgun (WGS) entry which is preliminary data.</text>
</comment>
<dbReference type="SUPFAM" id="SSF46955">
    <property type="entry name" value="Putative DNA-binding domain"/>
    <property type="match status" value="1"/>
</dbReference>
<proteinExistence type="predicted"/>
<dbReference type="SMART" id="SM00422">
    <property type="entry name" value="HTH_MERR"/>
    <property type="match status" value="1"/>
</dbReference>
<dbReference type="AlphaFoldDB" id="S2KX21"/>
<reference evidence="5 6" key="1">
    <citation type="journal article" date="2013" name="Genome Announc.">
        <title>Draft genome sequence of the moderately halophilic gammaproteobacterium Halomonas anticariensis FP35.</title>
        <authorList>
            <person name="Tahrioui A."/>
            <person name="Quesada E."/>
            <person name="Llamas I."/>
        </authorList>
    </citation>
    <scope>NUCLEOTIDE SEQUENCE [LARGE SCALE GENOMIC DNA]</scope>
    <source>
        <strain evidence="6">DSM 16096 / CECT 5854 / LMG 22089 / FP35</strain>
    </source>
</reference>
<dbReference type="Gene3D" id="1.10.1660.10">
    <property type="match status" value="1"/>
</dbReference>
<dbReference type="Pfam" id="PF13411">
    <property type="entry name" value="MerR_1"/>
    <property type="match status" value="1"/>
</dbReference>
<dbReference type="InterPro" id="IPR000551">
    <property type="entry name" value="MerR-type_HTH_dom"/>
</dbReference>
<dbReference type="STRING" id="1121939.L861_08430"/>
<feature type="domain" description="HTH merR-type" evidence="4">
    <location>
        <begin position="40"/>
        <end position="109"/>
    </location>
</feature>
<gene>
    <name evidence="5" type="ORF">L861_08430</name>
</gene>
<keyword evidence="2" id="KW-0238">DNA-binding</keyword>
<dbReference type="EMBL" id="ASTJ01000045">
    <property type="protein sequence ID" value="EPB99978.1"/>
    <property type="molecule type" value="Genomic_DNA"/>
</dbReference>
<evidence type="ECO:0000256" key="2">
    <source>
        <dbReference type="ARBA" id="ARBA00023125"/>
    </source>
</evidence>
<dbReference type="GO" id="GO:0003700">
    <property type="term" value="F:DNA-binding transcription factor activity"/>
    <property type="evidence" value="ECO:0007669"/>
    <property type="project" value="InterPro"/>
</dbReference>